<keyword evidence="2 7" id="KW-0349">Heme</keyword>
<evidence type="ECO:0000313" key="9">
    <source>
        <dbReference type="EMBL" id="GEP08375.1"/>
    </source>
</evidence>
<dbReference type="GO" id="GO:0020037">
    <property type="term" value="F:heme binding"/>
    <property type="evidence" value="ECO:0007669"/>
    <property type="project" value="InterPro"/>
</dbReference>
<comment type="similarity">
    <text evidence="1 8">Belongs to the cytochrome P450 family.</text>
</comment>
<feature type="binding site" description="axial binding residue" evidence="7">
    <location>
        <position position="411"/>
    </location>
    <ligand>
        <name>heme</name>
        <dbReference type="ChEBI" id="CHEBI:30413"/>
    </ligand>
    <ligandPart>
        <name>Fe</name>
        <dbReference type="ChEBI" id="CHEBI:18248"/>
    </ligandPart>
</feature>
<keyword evidence="4 8" id="KW-0560">Oxidoreductase</keyword>
<dbReference type="GO" id="GO:0016705">
    <property type="term" value="F:oxidoreductase activity, acting on paired donors, with incorporation or reduction of molecular oxygen"/>
    <property type="evidence" value="ECO:0007669"/>
    <property type="project" value="InterPro"/>
</dbReference>
<dbReference type="PANTHER" id="PTHR24291:SF50">
    <property type="entry name" value="BIFUNCTIONAL ALBAFLAVENONE MONOOXYGENASE_TERPENE SYNTHASE"/>
    <property type="match status" value="1"/>
</dbReference>
<dbReference type="SUPFAM" id="SSF48264">
    <property type="entry name" value="Cytochrome P450"/>
    <property type="match status" value="1"/>
</dbReference>
<dbReference type="PROSITE" id="PS00086">
    <property type="entry name" value="CYTOCHROME_P450"/>
    <property type="match status" value="1"/>
</dbReference>
<evidence type="ECO:0000256" key="6">
    <source>
        <dbReference type="ARBA" id="ARBA00023033"/>
    </source>
</evidence>
<comment type="caution">
    <text evidence="9">The sequence shown here is derived from an EMBL/GenBank/DDBJ whole genome shotgun (WGS) entry which is preliminary data.</text>
</comment>
<dbReference type="OrthoDB" id="9764248at2"/>
<name>A0A512JEK6_9HYPH</name>
<dbReference type="PANTHER" id="PTHR24291">
    <property type="entry name" value="CYTOCHROME P450 FAMILY 4"/>
    <property type="match status" value="1"/>
</dbReference>
<proteinExistence type="inferred from homology"/>
<dbReference type="InterPro" id="IPR036396">
    <property type="entry name" value="Cyt_P450_sf"/>
</dbReference>
<keyword evidence="5 7" id="KW-0408">Iron</keyword>
<evidence type="ECO:0000256" key="3">
    <source>
        <dbReference type="ARBA" id="ARBA00022723"/>
    </source>
</evidence>
<dbReference type="RefSeq" id="WP_147044724.1">
    <property type="nucleotide sequence ID" value="NZ_BJZV01000001.1"/>
</dbReference>
<dbReference type="EMBL" id="BJZV01000001">
    <property type="protein sequence ID" value="GEP08375.1"/>
    <property type="molecule type" value="Genomic_DNA"/>
</dbReference>
<comment type="cofactor">
    <cofactor evidence="7">
        <name>heme</name>
        <dbReference type="ChEBI" id="CHEBI:30413"/>
    </cofactor>
</comment>
<evidence type="ECO:0000313" key="10">
    <source>
        <dbReference type="Proteomes" id="UP000321750"/>
    </source>
</evidence>
<evidence type="ECO:0000256" key="4">
    <source>
        <dbReference type="ARBA" id="ARBA00023002"/>
    </source>
</evidence>
<dbReference type="InterPro" id="IPR050196">
    <property type="entry name" value="Cytochrome_P450_Monoox"/>
</dbReference>
<organism evidence="9 10">
    <name type="scientific">Methylobacterium gnaphalii</name>
    <dbReference type="NCBI Taxonomy" id="1010610"/>
    <lineage>
        <taxon>Bacteria</taxon>
        <taxon>Pseudomonadati</taxon>
        <taxon>Pseudomonadota</taxon>
        <taxon>Alphaproteobacteria</taxon>
        <taxon>Hyphomicrobiales</taxon>
        <taxon>Methylobacteriaceae</taxon>
        <taxon>Methylobacterium</taxon>
    </lineage>
</organism>
<dbReference type="InterPro" id="IPR017972">
    <property type="entry name" value="Cyt_P450_CS"/>
</dbReference>
<evidence type="ECO:0000256" key="1">
    <source>
        <dbReference type="ARBA" id="ARBA00010617"/>
    </source>
</evidence>
<keyword evidence="6 8" id="KW-0503">Monooxygenase</keyword>
<dbReference type="Gene3D" id="1.10.630.10">
    <property type="entry name" value="Cytochrome P450"/>
    <property type="match status" value="1"/>
</dbReference>
<gene>
    <name evidence="9" type="ORF">MGN01_02200</name>
</gene>
<evidence type="ECO:0000256" key="8">
    <source>
        <dbReference type="RuleBase" id="RU000461"/>
    </source>
</evidence>
<sequence length="480" mass="53290">MQTDATLPRETVRFRPEVPKPRTEDLSLFGFLRAARENPITTWMRSHFEQPVVAADGVLGRVTVVSDPAFIRYLFVENARNYRKDDLQRRILAPGLGNGLLSAEGEEWKNQRRTIAPIFSARHVTSFSDSMNLAGARVARRLARRDGAYVEAANEMTRVSLDVLERTIFTQGLQRDPDAVGRAITRFLEAIGPIDPLDVFGVPGFVPRIGRLRARPAGRFFEEVVDELIERRRTLTAGGGEAPHDLLTLLLTASDPETGNGLTDLEVKANIVTFIAAGHETTANALSWALYCLSQDEASRERLETEADAAIGADGHFALADLPFAKAVMEETMRLFPPVPFMSRQAIREDRIGRIKIPKNSTVMVAPWVLHRHRTLWDDPDAFVPDRFLPENRDAIPRFAYLPFGAGPRVCIGQSFSLQEATIVLAHVAHAVRLDLAADHPPVVPLHRVTLRPQGGLRMVARARRKAGSERSSSPSPGLF</sequence>
<dbReference type="PRINTS" id="PR00463">
    <property type="entry name" value="EP450I"/>
</dbReference>
<keyword evidence="3 7" id="KW-0479">Metal-binding</keyword>
<dbReference type="InterPro" id="IPR001128">
    <property type="entry name" value="Cyt_P450"/>
</dbReference>
<protein>
    <submittedName>
        <fullName evidence="9">Cytochrome P450</fullName>
    </submittedName>
</protein>
<dbReference type="Pfam" id="PF00067">
    <property type="entry name" value="p450"/>
    <property type="match status" value="1"/>
</dbReference>
<accession>A0A512JEK6</accession>
<evidence type="ECO:0000256" key="2">
    <source>
        <dbReference type="ARBA" id="ARBA00022617"/>
    </source>
</evidence>
<dbReference type="GO" id="GO:0004497">
    <property type="term" value="F:monooxygenase activity"/>
    <property type="evidence" value="ECO:0007669"/>
    <property type="project" value="UniProtKB-KW"/>
</dbReference>
<dbReference type="GO" id="GO:0005506">
    <property type="term" value="F:iron ion binding"/>
    <property type="evidence" value="ECO:0007669"/>
    <property type="project" value="InterPro"/>
</dbReference>
<dbReference type="AlphaFoldDB" id="A0A512JEK6"/>
<dbReference type="PRINTS" id="PR00385">
    <property type="entry name" value="P450"/>
</dbReference>
<evidence type="ECO:0000256" key="5">
    <source>
        <dbReference type="ARBA" id="ARBA00023004"/>
    </source>
</evidence>
<keyword evidence="10" id="KW-1185">Reference proteome</keyword>
<dbReference type="Proteomes" id="UP000321750">
    <property type="component" value="Unassembled WGS sequence"/>
</dbReference>
<reference evidence="9 10" key="1">
    <citation type="submission" date="2019-07" db="EMBL/GenBank/DDBJ databases">
        <title>Whole genome shotgun sequence of Methylobacterium gnaphalii NBRC 107716.</title>
        <authorList>
            <person name="Hosoyama A."/>
            <person name="Uohara A."/>
            <person name="Ohji S."/>
            <person name="Ichikawa N."/>
        </authorList>
    </citation>
    <scope>NUCLEOTIDE SEQUENCE [LARGE SCALE GENOMIC DNA]</scope>
    <source>
        <strain evidence="9 10">NBRC 107716</strain>
    </source>
</reference>
<evidence type="ECO:0000256" key="7">
    <source>
        <dbReference type="PIRSR" id="PIRSR602401-1"/>
    </source>
</evidence>
<dbReference type="InterPro" id="IPR002401">
    <property type="entry name" value="Cyt_P450_E_grp-I"/>
</dbReference>